<dbReference type="RefSeq" id="WP_344591562.1">
    <property type="nucleotide sequence ID" value="NZ_BAAARW010000016.1"/>
</dbReference>
<gene>
    <name evidence="7" type="ORF">GCM10010191_46540</name>
</gene>
<evidence type="ECO:0000313" key="7">
    <source>
        <dbReference type="EMBL" id="GAA2428229.1"/>
    </source>
</evidence>
<keyword evidence="3" id="KW-0276">Fatty acid metabolism</keyword>
<name>A0ABN3JH80_9ACTN</name>
<proteinExistence type="inferred from homology"/>
<evidence type="ECO:0000256" key="2">
    <source>
        <dbReference type="ARBA" id="ARBA00022598"/>
    </source>
</evidence>
<dbReference type="InterPro" id="IPR000873">
    <property type="entry name" value="AMP-dep_synth/lig_dom"/>
</dbReference>
<evidence type="ECO:0000259" key="6">
    <source>
        <dbReference type="Pfam" id="PF23024"/>
    </source>
</evidence>
<evidence type="ECO:0000256" key="4">
    <source>
        <dbReference type="ARBA" id="ARBA00023098"/>
    </source>
</evidence>
<dbReference type="SUPFAM" id="SSF56801">
    <property type="entry name" value="Acetyl-CoA synthetase-like"/>
    <property type="match status" value="1"/>
</dbReference>
<evidence type="ECO:0000313" key="8">
    <source>
        <dbReference type="Proteomes" id="UP001501231"/>
    </source>
</evidence>
<dbReference type="InterPro" id="IPR045851">
    <property type="entry name" value="AMP-bd_C_sf"/>
</dbReference>
<dbReference type="Pfam" id="PF00501">
    <property type="entry name" value="AMP-binding"/>
    <property type="match status" value="1"/>
</dbReference>
<feature type="domain" description="AMP-dependent synthetase/ligase" evidence="5">
    <location>
        <begin position="21"/>
        <end position="425"/>
    </location>
</feature>
<organism evidence="7 8">
    <name type="scientific">Actinomadura vinacea</name>
    <dbReference type="NCBI Taxonomy" id="115336"/>
    <lineage>
        <taxon>Bacteria</taxon>
        <taxon>Bacillati</taxon>
        <taxon>Actinomycetota</taxon>
        <taxon>Actinomycetes</taxon>
        <taxon>Streptosporangiales</taxon>
        <taxon>Thermomonosporaceae</taxon>
        <taxon>Actinomadura</taxon>
    </lineage>
</organism>
<dbReference type="Gene3D" id="3.30.300.30">
    <property type="match status" value="1"/>
</dbReference>
<evidence type="ECO:0000259" key="5">
    <source>
        <dbReference type="Pfam" id="PF00501"/>
    </source>
</evidence>
<evidence type="ECO:0000256" key="3">
    <source>
        <dbReference type="ARBA" id="ARBA00022832"/>
    </source>
</evidence>
<dbReference type="EMBL" id="BAAARW010000016">
    <property type="protein sequence ID" value="GAA2428229.1"/>
    <property type="molecule type" value="Genomic_DNA"/>
</dbReference>
<sequence>MALGDHGARFADVEPLADSVARWAEERPDTPAYTFVDYGTDRAGRKTTLSWADVHRLACATAARLRRSAAPGERVVLLLPQGLEYLTTMLGAMYARLIAVPLFSPDLPGQADRLVRAYADAGAAVAVTTSSRLLDVRAFFGDHGLPRPRDLVTADTIEPAEWNCEPGPLDDTAYLQYTSGSTREPAGVEVSHRNVAVNARQLWAHFGVDGGPRGGQRRVVLVSWLPLFHDMGFITTLAAPITHGAHAEFTEPMAFIRNPARWLKLASDHRDAEVLTVAPNFAYEYCLSRAQAEEGLDLRSLRWCLNGAEPVRRRTLDRFTAAFGPKGLPSAALSPCYGLAEATVFVTAVPGDSPPRYLTVDPEALATGVVRLCSADAERPACLVSCGTPTGQHVAIVDPETHRELPDDRVGEIWVHGPNVARGYWRKPAHTREIFAARLQSPADGVPAGPWLRTGDLGVIHEGELYVAGRLKDLIIVDGRNHFPQDIEATVQGVHQAVRPDHVAAFAIEGETAERLVVVAERSPRIPRGALDLEEIHRAVRNAIGVVHQLAVHDFVFVRPGGVPRTSSGKVARTACKQRYLNGELPVIQAGGSHGGPTEE</sequence>
<keyword evidence="4" id="KW-0443">Lipid metabolism</keyword>
<keyword evidence="2 7" id="KW-0436">Ligase</keyword>
<dbReference type="CDD" id="cd05931">
    <property type="entry name" value="FAAL"/>
    <property type="match status" value="1"/>
</dbReference>
<dbReference type="Gene3D" id="3.40.50.12780">
    <property type="entry name" value="N-terminal domain of ligase-like"/>
    <property type="match status" value="1"/>
</dbReference>
<comment type="similarity">
    <text evidence="1">Belongs to the ATP-dependent AMP-binding enzyme family.</text>
</comment>
<evidence type="ECO:0000256" key="1">
    <source>
        <dbReference type="ARBA" id="ARBA00006432"/>
    </source>
</evidence>
<dbReference type="PANTHER" id="PTHR22754:SF32">
    <property type="entry name" value="DISCO-INTERACTING PROTEIN 2"/>
    <property type="match status" value="1"/>
</dbReference>
<keyword evidence="8" id="KW-1185">Reference proteome</keyword>
<dbReference type="Pfam" id="PF23024">
    <property type="entry name" value="AMP-dom_DIP2-like"/>
    <property type="match status" value="1"/>
</dbReference>
<accession>A0ABN3JH80</accession>
<dbReference type="InterPro" id="IPR040097">
    <property type="entry name" value="FAAL/FAAC"/>
</dbReference>
<dbReference type="PANTHER" id="PTHR22754">
    <property type="entry name" value="DISCO-INTERACTING PROTEIN 2 DIP2 -RELATED"/>
    <property type="match status" value="1"/>
</dbReference>
<comment type="caution">
    <text evidence="7">The sequence shown here is derived from an EMBL/GenBank/DDBJ whole genome shotgun (WGS) entry which is preliminary data.</text>
</comment>
<feature type="domain" description="AMP-binding enzyme C-terminal" evidence="6">
    <location>
        <begin position="473"/>
        <end position="589"/>
    </location>
</feature>
<dbReference type="InterPro" id="IPR025110">
    <property type="entry name" value="AMP-bd_C"/>
</dbReference>
<dbReference type="InterPro" id="IPR042099">
    <property type="entry name" value="ANL_N_sf"/>
</dbReference>
<reference evidence="7 8" key="1">
    <citation type="journal article" date="2019" name="Int. J. Syst. Evol. Microbiol.">
        <title>The Global Catalogue of Microorganisms (GCM) 10K type strain sequencing project: providing services to taxonomists for standard genome sequencing and annotation.</title>
        <authorList>
            <consortium name="The Broad Institute Genomics Platform"/>
            <consortium name="The Broad Institute Genome Sequencing Center for Infectious Disease"/>
            <person name="Wu L."/>
            <person name="Ma J."/>
        </authorList>
    </citation>
    <scope>NUCLEOTIDE SEQUENCE [LARGE SCALE GENOMIC DNA]</scope>
    <source>
        <strain evidence="7 8">JCM 3325</strain>
    </source>
</reference>
<dbReference type="Proteomes" id="UP001501231">
    <property type="component" value="Unassembled WGS sequence"/>
</dbReference>
<protein>
    <submittedName>
        <fullName evidence="7">Fatty acyl-AMP ligase</fullName>
    </submittedName>
</protein>
<dbReference type="GO" id="GO:0016874">
    <property type="term" value="F:ligase activity"/>
    <property type="evidence" value="ECO:0007669"/>
    <property type="project" value="UniProtKB-KW"/>
</dbReference>